<accession>A0A3B0XE75</accession>
<dbReference type="AlphaFoldDB" id="A0A3B0XE75"/>
<proteinExistence type="predicted"/>
<organism evidence="1">
    <name type="scientific">hydrothermal vent metagenome</name>
    <dbReference type="NCBI Taxonomy" id="652676"/>
    <lineage>
        <taxon>unclassified sequences</taxon>
        <taxon>metagenomes</taxon>
        <taxon>ecological metagenomes</taxon>
    </lineage>
</organism>
<evidence type="ECO:0000313" key="1">
    <source>
        <dbReference type="EMBL" id="VAW59889.1"/>
    </source>
</evidence>
<dbReference type="EMBL" id="UOFG01000100">
    <property type="protein sequence ID" value="VAW59889.1"/>
    <property type="molecule type" value="Genomic_DNA"/>
</dbReference>
<protein>
    <submittedName>
        <fullName evidence="1">Uncharacterized protein</fullName>
    </submittedName>
</protein>
<name>A0A3B0XE75_9ZZZZ</name>
<reference evidence="1" key="1">
    <citation type="submission" date="2018-06" db="EMBL/GenBank/DDBJ databases">
        <authorList>
            <person name="Zhirakovskaya E."/>
        </authorList>
    </citation>
    <scope>NUCLEOTIDE SEQUENCE</scope>
</reference>
<sequence>MNLTVCAKICKECPFSKNSPRGWLGSHTFPDVLAAQHAGKLFSCHLQRQEGMTPDDIETGKVPICRGYLVSAAKSNITLDKDAENGLDLSQLQAQVMSENREDISTILSQQEFKEHHVGPAAADRIPVSQEIIDKRRGLRP</sequence>
<gene>
    <name evidence="1" type="ORF">MNBD_GAMMA11-1942</name>
</gene>